<keyword evidence="4" id="KW-0804">Transcription</keyword>
<dbReference type="NCBIfam" id="TIGR02937">
    <property type="entry name" value="sigma70-ECF"/>
    <property type="match status" value="1"/>
</dbReference>
<keyword evidence="3" id="KW-0731">Sigma factor</keyword>
<feature type="domain" description="RNA polymerase sigma factor 70 region 4 type 2" evidence="6">
    <location>
        <begin position="122"/>
        <end position="173"/>
    </location>
</feature>
<comment type="similarity">
    <text evidence="1">Belongs to the sigma-70 factor family. ECF subfamily.</text>
</comment>
<dbReference type="GO" id="GO:0016987">
    <property type="term" value="F:sigma factor activity"/>
    <property type="evidence" value="ECO:0007669"/>
    <property type="project" value="UniProtKB-KW"/>
</dbReference>
<feature type="domain" description="RNA polymerase sigma-70 region 2" evidence="5">
    <location>
        <begin position="25"/>
        <end position="90"/>
    </location>
</feature>
<gene>
    <name evidence="7" type="ORF">J7W16_07410</name>
</gene>
<dbReference type="Pfam" id="PF04542">
    <property type="entry name" value="Sigma70_r2"/>
    <property type="match status" value="1"/>
</dbReference>
<accession>A0A940WYQ6</accession>
<sequence length="184" mass="22040">MDKEKRWIRKIQKKADKQAANDLICKYYKEMYGFVYKQTLDEQLSLDITQEIFVNVLKSIVNYDAKKASFRTWLYKVASNRLVDYYRSRSYKDERMVESIDEFEIEDESDFTLSFEYKEEVEQLTDLVNQLDAASQHIMRLKLFGEYTFLEIAQIEGIPESTVKTKYYVALKQIRNEMRRPING</sequence>
<dbReference type="Gene3D" id="1.10.10.10">
    <property type="entry name" value="Winged helix-like DNA-binding domain superfamily/Winged helix DNA-binding domain"/>
    <property type="match status" value="1"/>
</dbReference>
<evidence type="ECO:0000259" key="6">
    <source>
        <dbReference type="Pfam" id="PF08281"/>
    </source>
</evidence>
<dbReference type="InterPro" id="IPR014284">
    <property type="entry name" value="RNA_pol_sigma-70_dom"/>
</dbReference>
<dbReference type="PANTHER" id="PTHR43133">
    <property type="entry name" value="RNA POLYMERASE ECF-TYPE SIGMA FACTO"/>
    <property type="match status" value="1"/>
</dbReference>
<dbReference type="RefSeq" id="WP_210596628.1">
    <property type="nucleotide sequence ID" value="NZ_JAGKSQ010000002.1"/>
</dbReference>
<name>A0A940WYQ6_9BACI</name>
<organism evidence="7 8">
    <name type="scientific">Halalkalibacter suaedae</name>
    <dbReference type="NCBI Taxonomy" id="2822140"/>
    <lineage>
        <taxon>Bacteria</taxon>
        <taxon>Bacillati</taxon>
        <taxon>Bacillota</taxon>
        <taxon>Bacilli</taxon>
        <taxon>Bacillales</taxon>
        <taxon>Bacillaceae</taxon>
        <taxon>Halalkalibacter</taxon>
    </lineage>
</organism>
<proteinExistence type="inferred from homology"/>
<dbReference type="GO" id="GO:0003677">
    <property type="term" value="F:DNA binding"/>
    <property type="evidence" value="ECO:0007669"/>
    <property type="project" value="InterPro"/>
</dbReference>
<evidence type="ECO:0000256" key="1">
    <source>
        <dbReference type="ARBA" id="ARBA00010641"/>
    </source>
</evidence>
<evidence type="ECO:0000313" key="7">
    <source>
        <dbReference type="EMBL" id="MBP3950961.1"/>
    </source>
</evidence>
<dbReference type="GO" id="GO:0006352">
    <property type="term" value="P:DNA-templated transcription initiation"/>
    <property type="evidence" value="ECO:0007669"/>
    <property type="project" value="InterPro"/>
</dbReference>
<dbReference type="SUPFAM" id="SSF88946">
    <property type="entry name" value="Sigma2 domain of RNA polymerase sigma factors"/>
    <property type="match status" value="1"/>
</dbReference>
<dbReference type="SUPFAM" id="SSF88659">
    <property type="entry name" value="Sigma3 and sigma4 domains of RNA polymerase sigma factors"/>
    <property type="match status" value="1"/>
</dbReference>
<protein>
    <submittedName>
        <fullName evidence="7">RNA polymerase sigma factor</fullName>
    </submittedName>
</protein>
<dbReference type="InterPro" id="IPR013325">
    <property type="entry name" value="RNA_pol_sigma_r2"/>
</dbReference>
<evidence type="ECO:0000313" key="8">
    <source>
        <dbReference type="Proteomes" id="UP000678228"/>
    </source>
</evidence>
<keyword evidence="2" id="KW-0805">Transcription regulation</keyword>
<dbReference type="InterPro" id="IPR013249">
    <property type="entry name" value="RNA_pol_sigma70_r4_t2"/>
</dbReference>
<evidence type="ECO:0000259" key="5">
    <source>
        <dbReference type="Pfam" id="PF04542"/>
    </source>
</evidence>
<reference evidence="7" key="1">
    <citation type="submission" date="2021-03" db="EMBL/GenBank/DDBJ databases">
        <title>Bacillus suaedae sp. nov., isolated from Suaeda aralocaspica.</title>
        <authorList>
            <person name="Lei R.F.R."/>
        </authorList>
    </citation>
    <scope>NUCLEOTIDE SEQUENCE</scope>
    <source>
        <strain evidence="7">YZJH907-2</strain>
    </source>
</reference>
<dbReference type="Gene3D" id="1.10.1740.10">
    <property type="match status" value="1"/>
</dbReference>
<dbReference type="InterPro" id="IPR013324">
    <property type="entry name" value="RNA_pol_sigma_r3/r4-like"/>
</dbReference>
<dbReference type="InterPro" id="IPR007627">
    <property type="entry name" value="RNA_pol_sigma70_r2"/>
</dbReference>
<dbReference type="InterPro" id="IPR039425">
    <property type="entry name" value="RNA_pol_sigma-70-like"/>
</dbReference>
<dbReference type="CDD" id="cd06171">
    <property type="entry name" value="Sigma70_r4"/>
    <property type="match status" value="1"/>
</dbReference>
<dbReference type="PANTHER" id="PTHR43133:SF60">
    <property type="entry name" value="RNA POLYMERASE SIGMA FACTOR SIGV"/>
    <property type="match status" value="1"/>
</dbReference>
<comment type="caution">
    <text evidence="7">The sequence shown here is derived from an EMBL/GenBank/DDBJ whole genome shotgun (WGS) entry which is preliminary data.</text>
</comment>
<evidence type="ECO:0000256" key="4">
    <source>
        <dbReference type="ARBA" id="ARBA00023163"/>
    </source>
</evidence>
<dbReference type="Proteomes" id="UP000678228">
    <property type="component" value="Unassembled WGS sequence"/>
</dbReference>
<keyword evidence="8" id="KW-1185">Reference proteome</keyword>
<dbReference type="InterPro" id="IPR036388">
    <property type="entry name" value="WH-like_DNA-bd_sf"/>
</dbReference>
<evidence type="ECO:0000256" key="3">
    <source>
        <dbReference type="ARBA" id="ARBA00023082"/>
    </source>
</evidence>
<dbReference type="Pfam" id="PF08281">
    <property type="entry name" value="Sigma70_r4_2"/>
    <property type="match status" value="1"/>
</dbReference>
<dbReference type="AlphaFoldDB" id="A0A940WYQ6"/>
<evidence type="ECO:0000256" key="2">
    <source>
        <dbReference type="ARBA" id="ARBA00023015"/>
    </source>
</evidence>
<dbReference type="EMBL" id="JAGKSQ010000002">
    <property type="protein sequence ID" value="MBP3950961.1"/>
    <property type="molecule type" value="Genomic_DNA"/>
</dbReference>